<feature type="domain" description="Multidrug resistance protein MdtA-like barrel-sandwich hybrid" evidence="7">
    <location>
        <begin position="66"/>
        <end position="222"/>
    </location>
</feature>
<dbReference type="PANTHER" id="PTHR30469:SF33">
    <property type="entry name" value="SLR1207 PROTEIN"/>
    <property type="match status" value="1"/>
</dbReference>
<evidence type="ECO:0000259" key="6">
    <source>
        <dbReference type="Pfam" id="PF25876"/>
    </source>
</evidence>
<keyword evidence="4" id="KW-0175">Coiled coil</keyword>
<dbReference type="AlphaFoldDB" id="A0A7W3IGN8"/>
<dbReference type="Gene3D" id="2.40.420.20">
    <property type="match status" value="1"/>
</dbReference>
<feature type="domain" description="Multidrug resistance protein MdtA-like C-terminal permuted SH3" evidence="8">
    <location>
        <begin position="329"/>
        <end position="387"/>
    </location>
</feature>
<organism evidence="9 10">
    <name type="scientific">Stenotrophomonas tumulicola</name>
    <dbReference type="NCBI Taxonomy" id="1685415"/>
    <lineage>
        <taxon>Bacteria</taxon>
        <taxon>Pseudomonadati</taxon>
        <taxon>Pseudomonadota</taxon>
        <taxon>Gammaproteobacteria</taxon>
        <taxon>Lysobacterales</taxon>
        <taxon>Lysobacteraceae</taxon>
        <taxon>Stenotrophomonas</taxon>
    </lineage>
</organism>
<dbReference type="GO" id="GO:0015562">
    <property type="term" value="F:efflux transmembrane transporter activity"/>
    <property type="evidence" value="ECO:0007669"/>
    <property type="project" value="TreeGrafter"/>
</dbReference>
<dbReference type="InterPro" id="IPR058624">
    <property type="entry name" value="MdtA-like_HH"/>
</dbReference>
<dbReference type="GO" id="GO:1990281">
    <property type="term" value="C:efflux pump complex"/>
    <property type="evidence" value="ECO:0007669"/>
    <property type="project" value="TreeGrafter"/>
</dbReference>
<comment type="subcellular location">
    <subcellularLocation>
        <location evidence="1">Cell envelope</location>
    </subcellularLocation>
</comment>
<feature type="region of interest" description="Disordered" evidence="5">
    <location>
        <begin position="384"/>
        <end position="413"/>
    </location>
</feature>
<name>A0A7W3IGN8_9GAMM</name>
<proteinExistence type="inferred from homology"/>
<dbReference type="Pfam" id="PF25876">
    <property type="entry name" value="HH_MFP_RND"/>
    <property type="match status" value="1"/>
</dbReference>
<evidence type="ECO:0000256" key="4">
    <source>
        <dbReference type="ARBA" id="ARBA00023054"/>
    </source>
</evidence>
<evidence type="ECO:0000256" key="3">
    <source>
        <dbReference type="ARBA" id="ARBA00022448"/>
    </source>
</evidence>
<evidence type="ECO:0000313" key="9">
    <source>
        <dbReference type="EMBL" id="MBA8681125.1"/>
    </source>
</evidence>
<dbReference type="GO" id="GO:1990961">
    <property type="term" value="P:xenobiotic detoxification by transmembrane export across the plasma membrane"/>
    <property type="evidence" value="ECO:0007669"/>
    <property type="project" value="InterPro"/>
</dbReference>
<dbReference type="PANTHER" id="PTHR30469">
    <property type="entry name" value="MULTIDRUG RESISTANCE PROTEIN MDTA"/>
    <property type="match status" value="1"/>
</dbReference>
<dbReference type="InterPro" id="IPR006143">
    <property type="entry name" value="RND_pump_MFP"/>
</dbReference>
<dbReference type="InterPro" id="IPR030190">
    <property type="entry name" value="MacA_alpha-hairpin_sf"/>
</dbReference>
<dbReference type="Gene3D" id="2.40.50.100">
    <property type="match status" value="1"/>
</dbReference>
<dbReference type="EMBL" id="JACGXS010000001">
    <property type="protein sequence ID" value="MBA8681125.1"/>
    <property type="molecule type" value="Genomic_DNA"/>
</dbReference>
<protein>
    <submittedName>
        <fullName evidence="9">Efflux RND transporter periplasmic adaptor subunit</fullName>
    </submittedName>
</protein>
<feature type="domain" description="Multidrug resistance protein MdtA-like alpha-helical hairpin" evidence="6">
    <location>
        <begin position="115"/>
        <end position="190"/>
    </location>
</feature>
<dbReference type="Pfam" id="PF25967">
    <property type="entry name" value="RND-MFP_C"/>
    <property type="match status" value="1"/>
</dbReference>
<keyword evidence="10" id="KW-1185">Reference proteome</keyword>
<comment type="similarity">
    <text evidence="2">Belongs to the membrane fusion protein (MFP) (TC 8.A.1) family.</text>
</comment>
<dbReference type="GO" id="GO:0019898">
    <property type="term" value="C:extrinsic component of membrane"/>
    <property type="evidence" value="ECO:0007669"/>
    <property type="project" value="InterPro"/>
</dbReference>
<evidence type="ECO:0000259" key="7">
    <source>
        <dbReference type="Pfam" id="PF25917"/>
    </source>
</evidence>
<evidence type="ECO:0000256" key="5">
    <source>
        <dbReference type="SAM" id="MobiDB-lite"/>
    </source>
</evidence>
<dbReference type="GO" id="GO:0030313">
    <property type="term" value="C:cell envelope"/>
    <property type="evidence" value="ECO:0007669"/>
    <property type="project" value="UniProtKB-SubCell"/>
</dbReference>
<evidence type="ECO:0000259" key="8">
    <source>
        <dbReference type="Pfam" id="PF25967"/>
    </source>
</evidence>
<dbReference type="Gene3D" id="6.10.140.1990">
    <property type="match status" value="1"/>
</dbReference>
<evidence type="ECO:0000256" key="1">
    <source>
        <dbReference type="ARBA" id="ARBA00004196"/>
    </source>
</evidence>
<dbReference type="GO" id="GO:1990195">
    <property type="term" value="C:macrolide transmembrane transporter complex"/>
    <property type="evidence" value="ECO:0007669"/>
    <property type="project" value="InterPro"/>
</dbReference>
<evidence type="ECO:0000313" key="10">
    <source>
        <dbReference type="Proteomes" id="UP000547058"/>
    </source>
</evidence>
<gene>
    <name evidence="9" type="ORF">H4O11_04830</name>
</gene>
<sequence>MDAAPVSAAAPKRRRLLVGAAVLLCAGVAAYAWLAPEPPPALEVAPVVRGDIEQVVEATGTLKPSRLVSVGAQVSGRIETLHVKLGDKVKAGDLIAEIDSRTQRNTLQSAQAAQRSARANRDALAADLRQHELTLQRQQRLVASQLVARADFDAARTRVDATREQVAALDGEIVQRQTDVDVAQTNLEYTRITAPTDGTVLAVVARQGQTVNAVQSAPTIVMLGNQDVMTVYAEISEADVVHTTLGQEAFFTILGDTGRRYSSTLRDIAPAPESIINEDTSSLASPALSAGGSRTAMYYNGQFDVDNADGRLRSYMTAQVRIVLGRASNVLTIPSAALGPRAGDGSYTVQVRGADGHPAPRRITTGLDDQIQVEIRSGLEEGEQVVLASAADADGPPAPADGTQADRASAPPR</sequence>
<dbReference type="InterPro" id="IPR058627">
    <property type="entry name" value="MdtA-like_C"/>
</dbReference>
<keyword evidence="3" id="KW-0813">Transport</keyword>
<dbReference type="Gene3D" id="2.40.30.170">
    <property type="match status" value="1"/>
</dbReference>
<evidence type="ECO:0000256" key="2">
    <source>
        <dbReference type="ARBA" id="ARBA00009477"/>
    </source>
</evidence>
<dbReference type="SUPFAM" id="SSF111369">
    <property type="entry name" value="HlyD-like secretion proteins"/>
    <property type="match status" value="1"/>
</dbReference>
<reference evidence="9 10" key="1">
    <citation type="submission" date="2020-08" db="EMBL/GenBank/DDBJ databases">
        <title>Stenotrophomonas tumulicola JCM 30961.</title>
        <authorList>
            <person name="Deng Y."/>
        </authorList>
    </citation>
    <scope>NUCLEOTIDE SEQUENCE [LARGE SCALE GENOMIC DNA]</scope>
    <source>
        <strain evidence="9 10">JCM 30961</strain>
    </source>
</reference>
<dbReference type="Proteomes" id="UP000547058">
    <property type="component" value="Unassembled WGS sequence"/>
</dbReference>
<dbReference type="NCBIfam" id="TIGR01730">
    <property type="entry name" value="RND_mfp"/>
    <property type="match status" value="1"/>
</dbReference>
<dbReference type="Pfam" id="PF25917">
    <property type="entry name" value="BSH_RND"/>
    <property type="match status" value="1"/>
</dbReference>
<dbReference type="InterPro" id="IPR058625">
    <property type="entry name" value="MdtA-like_BSH"/>
</dbReference>
<comment type="caution">
    <text evidence="9">The sequence shown here is derived from an EMBL/GenBank/DDBJ whole genome shotgun (WGS) entry which is preliminary data.</text>
</comment>
<accession>A0A7W3IGN8</accession>